<sequence length="221" mass="25775">MVLQNRQNIDSSRERLNCTSAGIQGLYLYRCFYMSEEDCVMKQFKHTIKQMGLACMSLLLLAFASTVQAATVEVKWDKPEEFTDIESTYVGYNGQFRQVYLDRLERHFQRLASMHLDDDHTLYIEVSDIDRAGRVEPATGPESEYERVVMPNDVPKMTLSFRLEDGEGNTFKYGEDVRIEGSLTRPEGQGRFPRLNRTDRDMIAPEARMINRWFLQTFLRD</sequence>
<evidence type="ECO:0000313" key="1">
    <source>
        <dbReference type="EMBL" id="RUO35635.1"/>
    </source>
</evidence>
<dbReference type="EMBL" id="PIPM01000002">
    <property type="protein sequence ID" value="RUO35635.1"/>
    <property type="molecule type" value="Genomic_DNA"/>
</dbReference>
<dbReference type="InterPro" id="IPR021557">
    <property type="entry name" value="DUF3016"/>
</dbReference>
<evidence type="ECO:0008006" key="3">
    <source>
        <dbReference type="Google" id="ProtNLM"/>
    </source>
</evidence>
<evidence type="ECO:0000313" key="2">
    <source>
        <dbReference type="Proteomes" id="UP000288405"/>
    </source>
</evidence>
<protein>
    <recommendedName>
        <fullName evidence="3">DUF3016 domain-containing protein</fullName>
    </recommendedName>
</protein>
<organism evidence="1 2">
    <name type="scientific">Aliidiomarina sanyensis</name>
    <dbReference type="NCBI Taxonomy" id="1249555"/>
    <lineage>
        <taxon>Bacteria</taxon>
        <taxon>Pseudomonadati</taxon>
        <taxon>Pseudomonadota</taxon>
        <taxon>Gammaproteobacteria</taxon>
        <taxon>Alteromonadales</taxon>
        <taxon>Idiomarinaceae</taxon>
        <taxon>Aliidiomarina</taxon>
    </lineage>
</organism>
<reference evidence="1 2" key="1">
    <citation type="journal article" date="2011" name="Front. Microbiol.">
        <title>Genomic signatures of strain selection and enhancement in Bacillus atrophaeus var. globigii, a historical biowarfare simulant.</title>
        <authorList>
            <person name="Gibbons H.S."/>
            <person name="Broomall S.M."/>
            <person name="McNew L.A."/>
            <person name="Daligault H."/>
            <person name="Chapman C."/>
            <person name="Bruce D."/>
            <person name="Karavis M."/>
            <person name="Krepps M."/>
            <person name="McGregor P.A."/>
            <person name="Hong C."/>
            <person name="Park K.H."/>
            <person name="Akmal A."/>
            <person name="Feldman A."/>
            <person name="Lin J.S."/>
            <person name="Chang W.E."/>
            <person name="Higgs B.W."/>
            <person name="Demirev P."/>
            <person name="Lindquist J."/>
            <person name="Liem A."/>
            <person name="Fochler E."/>
            <person name="Read T.D."/>
            <person name="Tapia R."/>
            <person name="Johnson S."/>
            <person name="Bishop-Lilly K.A."/>
            <person name="Detter C."/>
            <person name="Han C."/>
            <person name="Sozhamannan S."/>
            <person name="Rosenzweig C.N."/>
            <person name="Skowronski E.W."/>
        </authorList>
    </citation>
    <scope>NUCLEOTIDE SEQUENCE [LARGE SCALE GENOMIC DNA]</scope>
    <source>
        <strain evidence="1 2">GYP-17</strain>
    </source>
</reference>
<proteinExistence type="predicted"/>
<name>A0A432WPD5_9GAMM</name>
<comment type="caution">
    <text evidence="1">The sequence shown here is derived from an EMBL/GenBank/DDBJ whole genome shotgun (WGS) entry which is preliminary data.</text>
</comment>
<accession>A0A432WPD5</accession>
<dbReference type="AlphaFoldDB" id="A0A432WPD5"/>
<keyword evidence="2" id="KW-1185">Reference proteome</keyword>
<gene>
    <name evidence="1" type="ORF">CWE11_02405</name>
</gene>
<dbReference type="Pfam" id="PF11454">
    <property type="entry name" value="DUF3016"/>
    <property type="match status" value="1"/>
</dbReference>
<dbReference type="Proteomes" id="UP000288405">
    <property type="component" value="Unassembled WGS sequence"/>
</dbReference>